<dbReference type="PANTHER" id="PTHR37960:SF3">
    <property type="entry name" value="PROTEIN CBG02859"/>
    <property type="match status" value="1"/>
</dbReference>
<reference evidence="3" key="2">
    <citation type="submission" date="2022-06" db="UniProtKB">
        <authorList>
            <consortium name="EnsemblMetazoa"/>
        </authorList>
    </citation>
    <scope>IDENTIFICATION</scope>
    <source>
        <strain evidence="3">DF5081</strain>
    </source>
</reference>
<feature type="compositionally biased region" description="Polar residues" evidence="2">
    <location>
        <begin position="109"/>
        <end position="118"/>
    </location>
</feature>
<proteinExistence type="predicted"/>
<feature type="coiled-coil region" evidence="1">
    <location>
        <begin position="196"/>
        <end position="265"/>
    </location>
</feature>
<dbReference type="OMA" id="ESDDQEW"/>
<dbReference type="EnsemblMetazoa" id="CJA07941.1">
    <property type="protein sequence ID" value="CJA07941.1"/>
    <property type="gene ID" value="WBGene00127145"/>
</dbReference>
<feature type="compositionally biased region" description="Basic and acidic residues" evidence="2">
    <location>
        <begin position="133"/>
        <end position="143"/>
    </location>
</feature>
<feature type="region of interest" description="Disordered" evidence="2">
    <location>
        <begin position="309"/>
        <end position="336"/>
    </location>
</feature>
<dbReference type="PANTHER" id="PTHR37960">
    <property type="entry name" value="PROTEIN CBG06493-RELATED"/>
    <property type="match status" value="1"/>
</dbReference>
<evidence type="ECO:0000313" key="4">
    <source>
        <dbReference type="Proteomes" id="UP000005237"/>
    </source>
</evidence>
<feature type="region of interest" description="Disordered" evidence="2">
    <location>
        <begin position="390"/>
        <end position="441"/>
    </location>
</feature>
<dbReference type="Proteomes" id="UP000005237">
    <property type="component" value="Unassembled WGS sequence"/>
</dbReference>
<organism evidence="3 4">
    <name type="scientific">Caenorhabditis japonica</name>
    <dbReference type="NCBI Taxonomy" id="281687"/>
    <lineage>
        <taxon>Eukaryota</taxon>
        <taxon>Metazoa</taxon>
        <taxon>Ecdysozoa</taxon>
        <taxon>Nematoda</taxon>
        <taxon>Chromadorea</taxon>
        <taxon>Rhabditida</taxon>
        <taxon>Rhabditina</taxon>
        <taxon>Rhabditomorpha</taxon>
        <taxon>Rhabditoidea</taxon>
        <taxon>Rhabditidae</taxon>
        <taxon>Peloderinae</taxon>
        <taxon>Caenorhabditis</taxon>
    </lineage>
</organism>
<reference evidence="4" key="1">
    <citation type="submission" date="2010-08" db="EMBL/GenBank/DDBJ databases">
        <authorList>
            <consortium name="Caenorhabditis japonica Sequencing Consortium"/>
            <person name="Wilson R.K."/>
        </authorList>
    </citation>
    <scope>NUCLEOTIDE SEQUENCE [LARGE SCALE GENOMIC DNA]</scope>
    <source>
        <strain evidence="4">DF5081</strain>
    </source>
</reference>
<feature type="compositionally biased region" description="Polar residues" evidence="2">
    <location>
        <begin position="401"/>
        <end position="419"/>
    </location>
</feature>
<feature type="compositionally biased region" description="Polar residues" evidence="2">
    <location>
        <begin position="325"/>
        <end position="336"/>
    </location>
</feature>
<feature type="compositionally biased region" description="Basic and acidic residues" evidence="2">
    <location>
        <begin position="16"/>
        <end position="31"/>
    </location>
</feature>
<protein>
    <submittedName>
        <fullName evidence="3">Uncharacterized protein</fullName>
    </submittedName>
</protein>
<feature type="compositionally biased region" description="Polar residues" evidence="2">
    <location>
        <begin position="429"/>
        <end position="441"/>
    </location>
</feature>
<keyword evidence="1" id="KW-0175">Coiled coil</keyword>
<feature type="compositionally biased region" description="Polar residues" evidence="2">
    <location>
        <begin position="90"/>
        <end position="99"/>
    </location>
</feature>
<keyword evidence="4" id="KW-1185">Reference proteome</keyword>
<accession>A0A8R1HRL1</accession>
<sequence length="441" mass="50139">MAGIIRTLFKSKKSKKANEDDNEDLAREVSNRRSFRAPTSSSGSQRRAVARFADDGALSATAAYHTTNAPRLRKGPQSCPGGYRDDSDVSFESDNQSQKSKSHRKRDVLNQSTRQNYTIDEGHKSNGRRHYNNRGDYRRRGESSEYGSGDPSPVGHYSSRHSHYDDRIGESENDDFPEKDQFAVIERSQQTYMQKYKESEQKRREDKRKLKLMEKECNEARNNLFQYMNQVESVKKERDAMRKERDCYRKELSRCKKQLEMLQNSTFDSFHHLRQSQPHQNPQQFPLSLSMGPPMPTFNYMNQPMSTSHHMSSNFMSSAPPSSNTPLTMTSGGAGESLTNPSDVSFLQTSFMQPPSQVLSGITPSPGFNVNFTDVQTDDVKDFRNSELTIETARQSRSDGDQMSLSPSSSADSQVTLLEQSMAIDKENQLPSTRPFSMMSI</sequence>
<feature type="region of interest" description="Disordered" evidence="2">
    <location>
        <begin position="1"/>
        <end position="47"/>
    </location>
</feature>
<evidence type="ECO:0000256" key="1">
    <source>
        <dbReference type="SAM" id="Coils"/>
    </source>
</evidence>
<name>A0A8R1HRL1_CAEJA</name>
<evidence type="ECO:0000256" key="2">
    <source>
        <dbReference type="SAM" id="MobiDB-lite"/>
    </source>
</evidence>
<feature type="region of interest" description="Disordered" evidence="2">
    <location>
        <begin position="62"/>
        <end position="179"/>
    </location>
</feature>
<feature type="compositionally biased region" description="Basic and acidic residues" evidence="2">
    <location>
        <begin position="162"/>
        <end position="179"/>
    </location>
</feature>
<feature type="compositionally biased region" description="Low complexity" evidence="2">
    <location>
        <begin position="311"/>
        <end position="324"/>
    </location>
</feature>
<dbReference type="AlphaFoldDB" id="A0A8R1HRL1"/>
<evidence type="ECO:0000313" key="3">
    <source>
        <dbReference type="EnsemblMetazoa" id="CJA07941.1"/>
    </source>
</evidence>